<name>A0ABY7UBL4_9CORY</name>
<dbReference type="Proteomes" id="UP001220064">
    <property type="component" value="Chromosome"/>
</dbReference>
<feature type="coiled-coil region" evidence="1">
    <location>
        <begin position="164"/>
        <end position="191"/>
    </location>
</feature>
<accession>A0ABY7UBL4</accession>
<evidence type="ECO:0000256" key="3">
    <source>
        <dbReference type="SAM" id="Phobius"/>
    </source>
</evidence>
<feature type="transmembrane region" description="Helical" evidence="3">
    <location>
        <begin position="135"/>
        <end position="157"/>
    </location>
</feature>
<evidence type="ECO:0000313" key="5">
    <source>
        <dbReference type="Proteomes" id="UP001220064"/>
    </source>
</evidence>
<keyword evidence="1" id="KW-0175">Coiled coil</keyword>
<feature type="region of interest" description="Disordered" evidence="2">
    <location>
        <begin position="1"/>
        <end position="114"/>
    </location>
</feature>
<organism evidence="4 5">
    <name type="scientific">Corynebacterium massiliense DSM 45435</name>
    <dbReference type="NCBI Taxonomy" id="1121364"/>
    <lineage>
        <taxon>Bacteria</taxon>
        <taxon>Bacillati</taxon>
        <taxon>Actinomycetota</taxon>
        <taxon>Actinomycetes</taxon>
        <taxon>Mycobacteriales</taxon>
        <taxon>Corynebacteriaceae</taxon>
        <taxon>Corynebacterium</taxon>
    </lineage>
</organism>
<gene>
    <name evidence="4" type="ORF">CMASS_07090</name>
</gene>
<feature type="compositionally biased region" description="Basic and acidic residues" evidence="2">
    <location>
        <begin position="49"/>
        <end position="60"/>
    </location>
</feature>
<evidence type="ECO:0008006" key="6">
    <source>
        <dbReference type="Google" id="ProtNLM"/>
    </source>
</evidence>
<dbReference type="RefSeq" id="WP_156831752.1">
    <property type="nucleotide sequence ID" value="NZ_ATVG01000001.1"/>
</dbReference>
<sequence>MGTSRDFTTGPDTDTDLHMTYAASGSTAVLDRESDRGLSRTQRQGRYQARQDGRGNDRAAQRGGVGTRLGSRGANRPQLPSRTRTPHPSPSSYRGVAQPQPGKTGAAKRLGSKQVVSRRGWRTTPIKKYRRISRVSAIAITMLIAGVALAVWLSGLATAQTFKVQNLTVQESQLNNQLETLNRDLEDVRSTADIAHRAADKNMGIPTHPGIVATKDDGGIDTRRDPEEGMESIIDVNGEPVRPGRASSDPDDTRDVSDNLEATPEGARKREEANGDRDKDKRDAHESRDSHESGDNHGRDGSAERGEAERGDADNGEAEQPVRPNLPAPAPYEARVQ</sequence>
<feature type="region of interest" description="Disordered" evidence="2">
    <location>
        <begin position="201"/>
        <end position="337"/>
    </location>
</feature>
<keyword evidence="3" id="KW-0472">Membrane</keyword>
<proteinExistence type="predicted"/>
<keyword evidence="3" id="KW-0812">Transmembrane</keyword>
<feature type="compositionally biased region" description="Basic and acidic residues" evidence="2">
    <location>
        <begin position="266"/>
        <end position="313"/>
    </location>
</feature>
<evidence type="ECO:0000256" key="2">
    <source>
        <dbReference type="SAM" id="MobiDB-lite"/>
    </source>
</evidence>
<evidence type="ECO:0000256" key="1">
    <source>
        <dbReference type="SAM" id="Coils"/>
    </source>
</evidence>
<reference evidence="4 5" key="1">
    <citation type="submission" date="2020-10" db="EMBL/GenBank/DDBJ databases">
        <title>Complete genome sequence of Corynebacterium massiliense DSM 45435, type strain of Corynebacterium massiliense.</title>
        <authorList>
            <person name="Busche T."/>
            <person name="Kalinowski J."/>
            <person name="Ruckert C."/>
        </authorList>
    </citation>
    <scope>NUCLEOTIDE SEQUENCE [LARGE SCALE GENOMIC DNA]</scope>
    <source>
        <strain evidence="4 5">DSM 45435</strain>
    </source>
</reference>
<dbReference type="EMBL" id="CP063189">
    <property type="protein sequence ID" value="WCZ32852.1"/>
    <property type="molecule type" value="Genomic_DNA"/>
</dbReference>
<keyword evidence="3" id="KW-1133">Transmembrane helix</keyword>
<keyword evidence="5" id="KW-1185">Reference proteome</keyword>
<protein>
    <recommendedName>
        <fullName evidence="6">Secreted protein</fullName>
    </recommendedName>
</protein>
<feature type="compositionally biased region" description="Basic and acidic residues" evidence="2">
    <location>
        <begin position="214"/>
        <end position="227"/>
    </location>
</feature>
<evidence type="ECO:0000313" key="4">
    <source>
        <dbReference type="EMBL" id="WCZ32852.1"/>
    </source>
</evidence>
<feature type="compositionally biased region" description="Polar residues" evidence="2">
    <location>
        <begin position="1"/>
        <end position="12"/>
    </location>
</feature>